<feature type="transmembrane region" description="Helical" evidence="5">
    <location>
        <begin position="158"/>
        <end position="177"/>
    </location>
</feature>
<dbReference type="Proteomes" id="UP000326759">
    <property type="component" value="Unassembled WGS sequence"/>
</dbReference>
<feature type="transmembrane region" description="Helical" evidence="5">
    <location>
        <begin position="94"/>
        <end position="113"/>
    </location>
</feature>
<feature type="transmembrane region" description="Helical" evidence="5">
    <location>
        <begin position="214"/>
        <end position="232"/>
    </location>
</feature>
<feature type="transmembrane region" description="Helical" evidence="5">
    <location>
        <begin position="276"/>
        <end position="295"/>
    </location>
</feature>
<keyword evidence="4 5" id="KW-0472">Membrane</keyword>
<dbReference type="GO" id="GO:0016020">
    <property type="term" value="C:membrane"/>
    <property type="evidence" value="ECO:0007669"/>
    <property type="project" value="UniProtKB-SubCell"/>
</dbReference>
<dbReference type="GO" id="GO:0005783">
    <property type="term" value="C:endoplasmic reticulum"/>
    <property type="evidence" value="ECO:0007669"/>
    <property type="project" value="TreeGrafter"/>
</dbReference>
<feature type="transmembrane region" description="Helical" evidence="5">
    <location>
        <begin position="238"/>
        <end position="255"/>
    </location>
</feature>
<reference evidence="6 7" key="1">
    <citation type="journal article" date="2019" name="PLoS Biol.">
        <title>Sex chromosomes control vertical transmission of feminizing Wolbachia symbionts in an isopod.</title>
        <authorList>
            <person name="Becking T."/>
            <person name="Chebbi M.A."/>
            <person name="Giraud I."/>
            <person name="Moumen B."/>
            <person name="Laverre T."/>
            <person name="Caubet Y."/>
            <person name="Peccoud J."/>
            <person name="Gilbert C."/>
            <person name="Cordaux R."/>
        </authorList>
    </citation>
    <scope>NUCLEOTIDE SEQUENCE [LARGE SCALE GENOMIC DNA]</scope>
    <source>
        <strain evidence="6">ANa2</strain>
        <tissue evidence="6">Whole body excluding digestive tract and cuticle</tissue>
    </source>
</reference>
<gene>
    <name evidence="6" type="primary">GRINA_4</name>
    <name evidence="6" type="ORF">Anas_07705</name>
</gene>
<dbReference type="CDD" id="cd10428">
    <property type="entry name" value="LFG_like"/>
    <property type="match status" value="1"/>
</dbReference>
<sequence>MLAGNCHQQFSQIILHTQLTQFSLDIPVGYGGPPQPVPYAIPIGTDGNVHGAVYNSNMRNSPSDVESNKPDALPDNFGSSFTSRSIRHTFVRKVYTILTFQLLVTLTVVAVFSLHEGVQSFVQEHAWICYLSYGVFIVTYFTLICCTGARRKWPGNMILLSIFTLSMAYLLGTISSFHKTEIVLFSVGITAAICFLITMFAIQTKIDFTGWGIYLFVASCILLIFGLIAIFMRNSTMNLVYSGGIVLLFSMYLIFDTQRIVGGRKHELSAEEHITGALVLYIDIVNIFLGILGLSRSY</sequence>
<evidence type="ECO:0000313" key="6">
    <source>
        <dbReference type="EMBL" id="KAB7502539.1"/>
    </source>
</evidence>
<evidence type="ECO:0000256" key="3">
    <source>
        <dbReference type="ARBA" id="ARBA00022989"/>
    </source>
</evidence>
<keyword evidence="2 5" id="KW-0812">Transmembrane</keyword>
<dbReference type="OrthoDB" id="7933078at2759"/>
<comment type="similarity">
    <text evidence="5">Belongs to the BI1 family.</text>
</comment>
<protein>
    <submittedName>
        <fullName evidence="6">Protein lifeguard 1</fullName>
    </submittedName>
</protein>
<comment type="subcellular location">
    <subcellularLocation>
        <location evidence="1">Membrane</location>
        <topology evidence="1">Multi-pass membrane protein</topology>
    </subcellularLocation>
</comment>
<dbReference type="GO" id="GO:0005794">
    <property type="term" value="C:Golgi apparatus"/>
    <property type="evidence" value="ECO:0007669"/>
    <property type="project" value="TreeGrafter"/>
</dbReference>
<dbReference type="Pfam" id="PF01027">
    <property type="entry name" value="Bax1-I"/>
    <property type="match status" value="1"/>
</dbReference>
<evidence type="ECO:0000256" key="1">
    <source>
        <dbReference type="ARBA" id="ARBA00004141"/>
    </source>
</evidence>
<evidence type="ECO:0000256" key="2">
    <source>
        <dbReference type="ARBA" id="ARBA00022692"/>
    </source>
</evidence>
<evidence type="ECO:0000313" key="7">
    <source>
        <dbReference type="Proteomes" id="UP000326759"/>
    </source>
</evidence>
<dbReference type="PANTHER" id="PTHR23291">
    <property type="entry name" value="BAX INHIBITOR-RELATED"/>
    <property type="match status" value="1"/>
</dbReference>
<feature type="transmembrane region" description="Helical" evidence="5">
    <location>
        <begin position="125"/>
        <end position="146"/>
    </location>
</feature>
<dbReference type="GO" id="GO:2001234">
    <property type="term" value="P:negative regulation of apoptotic signaling pathway"/>
    <property type="evidence" value="ECO:0007669"/>
    <property type="project" value="TreeGrafter"/>
</dbReference>
<keyword evidence="3 5" id="KW-1133">Transmembrane helix</keyword>
<proteinExistence type="inferred from homology"/>
<dbReference type="PANTHER" id="PTHR23291:SF127">
    <property type="entry name" value="PROTEIN LIFEGUARD 1-LIKE"/>
    <property type="match status" value="1"/>
</dbReference>
<evidence type="ECO:0000256" key="4">
    <source>
        <dbReference type="ARBA" id="ARBA00023136"/>
    </source>
</evidence>
<keyword evidence="7" id="KW-1185">Reference proteome</keyword>
<dbReference type="AlphaFoldDB" id="A0A5N5T8N6"/>
<accession>A0A5N5T8N6</accession>
<dbReference type="InterPro" id="IPR006214">
    <property type="entry name" value="Bax_inhibitor_1-related"/>
</dbReference>
<name>A0A5N5T8N6_9CRUS</name>
<organism evidence="6 7">
    <name type="scientific">Armadillidium nasatum</name>
    <dbReference type="NCBI Taxonomy" id="96803"/>
    <lineage>
        <taxon>Eukaryota</taxon>
        <taxon>Metazoa</taxon>
        <taxon>Ecdysozoa</taxon>
        <taxon>Arthropoda</taxon>
        <taxon>Crustacea</taxon>
        <taxon>Multicrustacea</taxon>
        <taxon>Malacostraca</taxon>
        <taxon>Eumalacostraca</taxon>
        <taxon>Peracarida</taxon>
        <taxon>Isopoda</taxon>
        <taxon>Oniscidea</taxon>
        <taxon>Crinocheta</taxon>
        <taxon>Armadillidiidae</taxon>
        <taxon>Armadillidium</taxon>
    </lineage>
</organism>
<dbReference type="EMBL" id="SEYY01007275">
    <property type="protein sequence ID" value="KAB7502539.1"/>
    <property type="molecule type" value="Genomic_DNA"/>
</dbReference>
<feature type="transmembrane region" description="Helical" evidence="5">
    <location>
        <begin position="183"/>
        <end position="202"/>
    </location>
</feature>
<comment type="caution">
    <text evidence="6">The sequence shown here is derived from an EMBL/GenBank/DDBJ whole genome shotgun (WGS) entry which is preliminary data.</text>
</comment>
<evidence type="ECO:0000256" key="5">
    <source>
        <dbReference type="RuleBase" id="RU004379"/>
    </source>
</evidence>